<dbReference type="PANTHER" id="PTHR11831:SF4">
    <property type="entry name" value="SMALL RIBOSOMAL SUBUNIT PROTEIN US4M"/>
    <property type="match status" value="1"/>
</dbReference>
<dbReference type="Proteomes" id="UP000422736">
    <property type="component" value="Chromosome 1"/>
</dbReference>
<dbReference type="SMART" id="SM00363">
    <property type="entry name" value="S4"/>
    <property type="match status" value="1"/>
</dbReference>
<sequence length="482" mass="55586">MPRKAQLLNSLARGRVRTSFNKYNLFNLYKKSQLGFRNKTLYQQKWSSKQETRAYHGEHLTESRWQTVFEPQLKSVAQLDASLRGSDIEPTPILLQTYAVLEKRLDFALFRAMFASSVRQARQFILHGNVHVNGVKITSPGYTLKAGDVFKVRADKVLQALGAKKPSLKEALKIDNTQIYLWNKYVIEARKNPRKFWTEKIEKLRKMDINDPKKKEFLSFLENYNKTMHVQMRTELDKVNEEYLILKALSSAKEAKDLETLAVKDFLPAFYNDEALAAKAFEIFREVKTSNAVETVAGKPLSEIPNEQAELSKIATGIAKPANNIKDDLKKKFRSIHKIAVDLRHKYEAAVREHFNQKMASVDSVDIPYDSKWAEKLPLHPKINVAELLENEQKAKTAINLPWQKGVFGRQDPSKPYFTPWKPRPFLAPFAILPHHLEVSFKSCHAIYLRDPVARPGQSEVITPFGLPVHERSYMYYLRKGK</sequence>
<dbReference type="PROSITE" id="PS00632">
    <property type="entry name" value="RIBOSOMAL_S4"/>
    <property type="match status" value="1"/>
</dbReference>
<proteinExistence type="inferred from homology"/>
<evidence type="ECO:0000256" key="5">
    <source>
        <dbReference type="ARBA" id="ARBA00023274"/>
    </source>
</evidence>
<protein>
    <submittedName>
        <fullName evidence="8">37S ribosomal protein NAM9</fullName>
    </submittedName>
</protein>
<dbReference type="PANTHER" id="PTHR11831">
    <property type="entry name" value="30S 40S RIBOSOMAL PROTEIN"/>
    <property type="match status" value="1"/>
</dbReference>
<accession>A0ABX6EN60</accession>
<evidence type="ECO:0000256" key="2">
    <source>
        <dbReference type="ARBA" id="ARBA00022730"/>
    </source>
</evidence>
<dbReference type="SUPFAM" id="SSF55174">
    <property type="entry name" value="Alpha-L RNA-binding motif"/>
    <property type="match status" value="1"/>
</dbReference>
<dbReference type="Pfam" id="PF01479">
    <property type="entry name" value="S4"/>
    <property type="match status" value="1"/>
</dbReference>
<dbReference type="PROSITE" id="PS50889">
    <property type="entry name" value="S4"/>
    <property type="match status" value="1"/>
</dbReference>
<name>A0ABX6EN60_KLUMA</name>
<gene>
    <name evidence="8" type="primary">NAM9</name>
    <name evidence="8" type="ORF">FIM1_267</name>
</gene>
<evidence type="ECO:0000259" key="7">
    <source>
        <dbReference type="SMART" id="SM00363"/>
    </source>
</evidence>
<dbReference type="InterPro" id="IPR018079">
    <property type="entry name" value="Ribosomal_uS4_CS"/>
</dbReference>
<dbReference type="GO" id="GO:0005840">
    <property type="term" value="C:ribosome"/>
    <property type="evidence" value="ECO:0007669"/>
    <property type="project" value="UniProtKB-KW"/>
</dbReference>
<dbReference type="EMBL" id="CP015054">
    <property type="protein sequence ID" value="QGN13625.1"/>
    <property type="molecule type" value="Genomic_DNA"/>
</dbReference>
<keyword evidence="9" id="KW-1185">Reference proteome</keyword>
<comment type="similarity">
    <text evidence="1">Belongs to the universal ribosomal protein uS4 family.</text>
</comment>
<keyword evidence="5" id="KW-0687">Ribonucleoprotein</keyword>
<dbReference type="InterPro" id="IPR036986">
    <property type="entry name" value="S4_RNA-bd_sf"/>
</dbReference>
<evidence type="ECO:0000256" key="6">
    <source>
        <dbReference type="PROSITE-ProRule" id="PRU00182"/>
    </source>
</evidence>
<dbReference type="CDD" id="cd00165">
    <property type="entry name" value="S4"/>
    <property type="match status" value="1"/>
</dbReference>
<evidence type="ECO:0000256" key="1">
    <source>
        <dbReference type="ARBA" id="ARBA00007465"/>
    </source>
</evidence>
<dbReference type="InterPro" id="IPR022801">
    <property type="entry name" value="Ribosomal_uS4"/>
</dbReference>
<feature type="domain" description="RNA-binding S4" evidence="7">
    <location>
        <begin position="103"/>
        <end position="163"/>
    </location>
</feature>
<dbReference type="Gene3D" id="3.10.290.10">
    <property type="entry name" value="RNA-binding S4 domain"/>
    <property type="match status" value="1"/>
</dbReference>
<keyword evidence="2 6" id="KW-0699">rRNA-binding</keyword>
<evidence type="ECO:0000313" key="9">
    <source>
        <dbReference type="Proteomes" id="UP000422736"/>
    </source>
</evidence>
<evidence type="ECO:0000256" key="3">
    <source>
        <dbReference type="ARBA" id="ARBA00022884"/>
    </source>
</evidence>
<organism evidence="8 9">
    <name type="scientific">Kluyveromyces marxianus</name>
    <name type="common">Yeast</name>
    <name type="synonym">Candida kefyr</name>
    <dbReference type="NCBI Taxonomy" id="4911"/>
    <lineage>
        <taxon>Eukaryota</taxon>
        <taxon>Fungi</taxon>
        <taxon>Dikarya</taxon>
        <taxon>Ascomycota</taxon>
        <taxon>Saccharomycotina</taxon>
        <taxon>Saccharomycetes</taxon>
        <taxon>Saccharomycetales</taxon>
        <taxon>Saccharomycetaceae</taxon>
        <taxon>Kluyveromyces</taxon>
    </lineage>
</organism>
<reference evidence="8 9" key="2">
    <citation type="submission" date="2019-11" db="EMBL/GenBank/DDBJ databases">
        <authorList>
            <person name="Lu H."/>
        </authorList>
    </citation>
    <scope>NUCLEOTIDE SEQUENCE [LARGE SCALE GENOMIC DNA]</scope>
    <source>
        <strain evidence="8 9">FIM1</strain>
    </source>
</reference>
<keyword evidence="4 8" id="KW-0689">Ribosomal protein</keyword>
<dbReference type="InterPro" id="IPR002942">
    <property type="entry name" value="S4_RNA-bd"/>
</dbReference>
<evidence type="ECO:0000256" key="4">
    <source>
        <dbReference type="ARBA" id="ARBA00022980"/>
    </source>
</evidence>
<keyword evidence="3 6" id="KW-0694">RNA-binding</keyword>
<reference evidence="8 9" key="1">
    <citation type="submission" date="2016-03" db="EMBL/GenBank/DDBJ databases">
        <title>How can Kluyveromyces marxianus grow so fast - potential evolutionary course in Saccharomyces Complex revealed by comparative genomics.</title>
        <authorList>
            <person name="Mo W."/>
            <person name="Lu W."/>
            <person name="Yang X."/>
            <person name="Qi J."/>
            <person name="Lv H."/>
        </authorList>
    </citation>
    <scope>NUCLEOTIDE SEQUENCE [LARGE SCALE GENOMIC DNA]</scope>
    <source>
        <strain evidence="8 9">FIM1</strain>
    </source>
</reference>
<evidence type="ECO:0000313" key="8">
    <source>
        <dbReference type="EMBL" id="QGN13625.1"/>
    </source>
</evidence>